<feature type="coiled-coil region" evidence="1">
    <location>
        <begin position="75"/>
        <end position="149"/>
    </location>
</feature>
<evidence type="ECO:0000313" key="2">
    <source>
        <dbReference type="Proteomes" id="UP000035680"/>
    </source>
</evidence>
<reference evidence="3" key="2">
    <citation type="submission" date="2015-08" db="UniProtKB">
        <authorList>
            <consortium name="WormBaseParasite"/>
        </authorList>
    </citation>
    <scope>IDENTIFICATION</scope>
</reference>
<reference evidence="2" key="1">
    <citation type="submission" date="2014-07" db="EMBL/GenBank/DDBJ databases">
        <authorList>
            <person name="Martin A.A"/>
            <person name="De Silva N."/>
        </authorList>
    </citation>
    <scope>NUCLEOTIDE SEQUENCE</scope>
</reference>
<evidence type="ECO:0000313" key="3">
    <source>
        <dbReference type="WBParaSite" id="SVE_0620200.1"/>
    </source>
</evidence>
<feature type="coiled-coil region" evidence="1">
    <location>
        <begin position="409"/>
        <end position="436"/>
    </location>
</feature>
<proteinExistence type="predicted"/>
<keyword evidence="1" id="KW-0175">Coiled coil</keyword>
<name>A0A0K0FBJ1_STRVS</name>
<accession>A0A0K0FBJ1</accession>
<dbReference type="WBParaSite" id="SVE_0620200.1">
    <property type="protein sequence ID" value="SVE_0620200.1"/>
    <property type="gene ID" value="SVE_0620200"/>
</dbReference>
<organism evidence="2 3">
    <name type="scientific">Strongyloides venezuelensis</name>
    <name type="common">Threadworm</name>
    <dbReference type="NCBI Taxonomy" id="75913"/>
    <lineage>
        <taxon>Eukaryota</taxon>
        <taxon>Metazoa</taxon>
        <taxon>Ecdysozoa</taxon>
        <taxon>Nematoda</taxon>
        <taxon>Chromadorea</taxon>
        <taxon>Rhabditida</taxon>
        <taxon>Tylenchina</taxon>
        <taxon>Panagrolaimomorpha</taxon>
        <taxon>Strongyloidoidea</taxon>
        <taxon>Strongyloididae</taxon>
        <taxon>Strongyloides</taxon>
    </lineage>
</organism>
<keyword evidence="2" id="KW-1185">Reference proteome</keyword>
<protein>
    <submittedName>
        <fullName evidence="3">Spc7 domain-containing protein</fullName>
    </submittedName>
</protein>
<sequence>MEKIRDLKIKILLELDEACQNSIIHKKYILEDVKKYRNLNNECFKKLSKVKVYQHFIMPSWDEIEYKYESLLNTNVLLSEDLSSLQNAIEHEKKQLNNLLNFSFKCGNQNLLVNDKRYKKDLNKYDERKNRIEKEIENFNINMDKACMKRKSVDEIIIKMVDDIKTTIGIFYLVTSNLKITRKSNNKLFKFSKTNTLNDRILLFEDVSYEKSKDCWLLFVEKYIRGSFIYLPLNKNIRSFYQFKINDINGKINSQNLILKIINEMLVEGGNKLINVKKDIKMYEKLYAEEDNKLKLSNVVDVSSYDYINDKVVMENMEEEFYIASIKLKIQKDWIKECKKFFCEISSLTTNNKKLLYNGYNFFTTKLSNNNGLQNKYLILALSHFNQINKLKREIRLIRRSFVARKNEKFLLNEEIKGLKNIVKELEKKEKEYDKSFFSTISTIKFENEIYSQIDVKKIIFNKDLENVRMVNEINVNLINNMKAKIDNINNDIKNIEREIEVENFVNSKISTQLRKLENKLISQQQPLSTTSNYYNKLLQEKSFLVNEISFLKKQLLKGSETRMNIIKKTIT</sequence>
<evidence type="ECO:0000256" key="1">
    <source>
        <dbReference type="SAM" id="Coils"/>
    </source>
</evidence>
<dbReference type="AlphaFoldDB" id="A0A0K0FBJ1"/>
<dbReference type="Proteomes" id="UP000035680">
    <property type="component" value="Unassembled WGS sequence"/>
</dbReference>